<feature type="domain" description="Protein export membrane protein SecD/SecF C-terminal" evidence="10">
    <location>
        <begin position="116"/>
        <end position="299"/>
    </location>
</feature>
<keyword evidence="2 9" id="KW-0813">Transport</keyword>
<feature type="transmembrane region" description="Helical" evidence="9">
    <location>
        <begin position="21"/>
        <end position="46"/>
    </location>
</feature>
<keyword evidence="7 9" id="KW-0811">Translocation</keyword>
<evidence type="ECO:0000313" key="12">
    <source>
        <dbReference type="Proteomes" id="UP000600449"/>
    </source>
</evidence>
<dbReference type="RefSeq" id="WP_188914368.1">
    <property type="nucleotide sequence ID" value="NZ_BMMF01000010.1"/>
</dbReference>
<dbReference type="Gene3D" id="1.20.1640.10">
    <property type="entry name" value="Multidrug efflux transporter AcrB transmembrane domain"/>
    <property type="match status" value="1"/>
</dbReference>
<keyword evidence="5 9" id="KW-0653">Protein transport</keyword>
<dbReference type="InterPro" id="IPR005665">
    <property type="entry name" value="SecF_bac"/>
</dbReference>
<evidence type="ECO:0000256" key="1">
    <source>
        <dbReference type="ARBA" id="ARBA00004651"/>
    </source>
</evidence>
<dbReference type="Proteomes" id="UP000600449">
    <property type="component" value="Unassembled WGS sequence"/>
</dbReference>
<evidence type="ECO:0000313" key="11">
    <source>
        <dbReference type="EMBL" id="GGK43395.1"/>
    </source>
</evidence>
<dbReference type="EMBL" id="BMMF01000010">
    <property type="protein sequence ID" value="GGK43395.1"/>
    <property type="molecule type" value="Genomic_DNA"/>
</dbReference>
<evidence type="ECO:0000256" key="4">
    <source>
        <dbReference type="ARBA" id="ARBA00022692"/>
    </source>
</evidence>
<dbReference type="PRINTS" id="PR01755">
    <property type="entry name" value="SECFTRNLCASE"/>
</dbReference>
<feature type="transmembrane region" description="Helical" evidence="9">
    <location>
        <begin position="169"/>
        <end position="190"/>
    </location>
</feature>
<dbReference type="SUPFAM" id="SSF82866">
    <property type="entry name" value="Multidrug efflux transporter AcrB transmembrane domain"/>
    <property type="match status" value="1"/>
</dbReference>
<dbReference type="HAMAP" id="MF_01464_B">
    <property type="entry name" value="SecF_B"/>
    <property type="match status" value="1"/>
</dbReference>
<keyword evidence="6 9" id="KW-1133">Transmembrane helix</keyword>
<proteinExistence type="inferred from homology"/>
<dbReference type="GO" id="GO:0043952">
    <property type="term" value="P:protein transport by the Sec complex"/>
    <property type="evidence" value="ECO:0007669"/>
    <property type="project" value="UniProtKB-UniRule"/>
</dbReference>
<feature type="transmembrane region" description="Helical" evidence="9">
    <location>
        <begin position="141"/>
        <end position="162"/>
    </location>
</feature>
<organism evidence="11 12">
    <name type="scientific">Salinarimonas ramus</name>
    <dbReference type="NCBI Taxonomy" id="690164"/>
    <lineage>
        <taxon>Bacteria</taxon>
        <taxon>Pseudomonadati</taxon>
        <taxon>Pseudomonadota</taxon>
        <taxon>Alphaproteobacteria</taxon>
        <taxon>Hyphomicrobiales</taxon>
        <taxon>Salinarimonadaceae</taxon>
        <taxon>Salinarimonas</taxon>
    </lineage>
</organism>
<dbReference type="NCBIfam" id="TIGR00916">
    <property type="entry name" value="2A0604s01"/>
    <property type="match status" value="1"/>
</dbReference>
<reference evidence="11 12" key="1">
    <citation type="journal article" date="2014" name="Int. J. Syst. Evol. Microbiol.">
        <title>Complete genome sequence of Corynebacterium casei LMG S-19264T (=DSM 44701T), isolated from a smear-ripened cheese.</title>
        <authorList>
            <consortium name="US DOE Joint Genome Institute (JGI-PGF)"/>
            <person name="Walter F."/>
            <person name="Albersmeier A."/>
            <person name="Kalinowski J."/>
            <person name="Ruckert C."/>
        </authorList>
    </citation>
    <scope>NUCLEOTIDE SEQUENCE [LARGE SCALE GENOMIC DNA]</scope>
    <source>
        <strain evidence="11 12">CGMCC 1.9161</strain>
    </source>
</reference>
<dbReference type="AlphaFoldDB" id="A0A917V6E2"/>
<feature type="transmembrane region" description="Helical" evidence="9">
    <location>
        <begin position="238"/>
        <end position="265"/>
    </location>
</feature>
<keyword evidence="4 9" id="KW-0812">Transmembrane</keyword>
<dbReference type="InterPro" id="IPR022813">
    <property type="entry name" value="SecD/SecF_arch_bac"/>
</dbReference>
<dbReference type="GO" id="GO:0005886">
    <property type="term" value="C:plasma membrane"/>
    <property type="evidence" value="ECO:0007669"/>
    <property type="project" value="UniProtKB-SubCell"/>
</dbReference>
<evidence type="ECO:0000256" key="6">
    <source>
        <dbReference type="ARBA" id="ARBA00022989"/>
    </source>
</evidence>
<gene>
    <name evidence="9" type="primary">secF</name>
    <name evidence="11" type="ORF">GCM10011322_33150</name>
</gene>
<comment type="similarity">
    <text evidence="9">Belongs to the SecD/SecF family. SecF subfamily.</text>
</comment>
<feature type="transmembrane region" description="Helical" evidence="9">
    <location>
        <begin position="271"/>
        <end position="298"/>
    </location>
</feature>
<dbReference type="Pfam" id="PF07549">
    <property type="entry name" value="Sec_GG"/>
    <property type="match status" value="1"/>
</dbReference>
<name>A0A917V6E2_9HYPH</name>
<dbReference type="InterPro" id="IPR022645">
    <property type="entry name" value="SecD/SecF_bac"/>
</dbReference>
<evidence type="ECO:0000259" key="10">
    <source>
        <dbReference type="Pfam" id="PF02355"/>
    </source>
</evidence>
<evidence type="ECO:0000256" key="8">
    <source>
        <dbReference type="ARBA" id="ARBA00023136"/>
    </source>
</evidence>
<evidence type="ECO:0000256" key="3">
    <source>
        <dbReference type="ARBA" id="ARBA00022475"/>
    </source>
</evidence>
<dbReference type="PANTHER" id="PTHR30081">
    <property type="entry name" value="PROTEIN-EXPORT MEMBRANE PROTEIN SEC"/>
    <property type="match status" value="1"/>
</dbReference>
<comment type="subunit">
    <text evidence="9">Forms a complex with SecD. Part of the essential Sec protein translocation apparatus which comprises SecA, SecYEG and auxiliary proteins SecDF-YajC and YidC.</text>
</comment>
<dbReference type="PANTHER" id="PTHR30081:SF8">
    <property type="entry name" value="PROTEIN TRANSLOCASE SUBUNIT SECF"/>
    <property type="match status" value="1"/>
</dbReference>
<keyword evidence="8 9" id="KW-0472">Membrane</keyword>
<sequence length="319" mass="35353">MWLVRYIPVETKFGFMRYRRWSFPFSAALSILCVAAFFALGMNFGIDFRGGTLVELQSREGPANIGEIRDEANGLGFGQVEVQQFGTPLDVSLRVQVQEARDGLTEEEVQQVVVQTLRDTFEDDYVFRRVEVVGPRVSGELVQSGTLGVVFAIFGVLVYLWFRFEWHFAVGAVIATLHDLVLTIGFFAITQIEFNMTSIAAILTILGYSLNDTVVVYDRIRETLRKYKRLTVYQVLDVAINATLSRTILTGVTTFLALVALAILGGEVIKGFAYAMIFGLVVGTYSSVFIAAPILIYLGVRPASEIAQAEEAARVQAAE</sequence>
<evidence type="ECO:0000256" key="2">
    <source>
        <dbReference type="ARBA" id="ARBA00022448"/>
    </source>
</evidence>
<keyword evidence="12" id="KW-1185">Reference proteome</keyword>
<evidence type="ECO:0000256" key="5">
    <source>
        <dbReference type="ARBA" id="ARBA00022927"/>
    </source>
</evidence>
<evidence type="ECO:0000256" key="7">
    <source>
        <dbReference type="ARBA" id="ARBA00023010"/>
    </source>
</evidence>
<dbReference type="GO" id="GO:0006605">
    <property type="term" value="P:protein targeting"/>
    <property type="evidence" value="ECO:0007669"/>
    <property type="project" value="UniProtKB-UniRule"/>
</dbReference>
<evidence type="ECO:0000256" key="9">
    <source>
        <dbReference type="HAMAP-Rule" id="MF_01464"/>
    </source>
</evidence>
<dbReference type="InterPro" id="IPR022646">
    <property type="entry name" value="SecD/SecF_CS"/>
</dbReference>
<comment type="function">
    <text evidence="9">Part of the Sec protein translocase complex. Interacts with the SecYEG preprotein conducting channel. SecDF uses the proton motive force (PMF) to complete protein translocation after the ATP-dependent function of SecA.</text>
</comment>
<dbReference type="GO" id="GO:0065002">
    <property type="term" value="P:intracellular protein transmembrane transport"/>
    <property type="evidence" value="ECO:0007669"/>
    <property type="project" value="UniProtKB-UniRule"/>
</dbReference>
<keyword evidence="3 9" id="KW-1003">Cell membrane</keyword>
<dbReference type="Pfam" id="PF02355">
    <property type="entry name" value="SecD_SecF_C"/>
    <property type="match status" value="1"/>
</dbReference>
<dbReference type="GO" id="GO:0015450">
    <property type="term" value="F:protein-transporting ATPase activity"/>
    <property type="evidence" value="ECO:0007669"/>
    <property type="project" value="InterPro"/>
</dbReference>
<dbReference type="NCBIfam" id="TIGR00966">
    <property type="entry name" value="transloc_SecF"/>
    <property type="match status" value="1"/>
</dbReference>
<comment type="subcellular location">
    <subcellularLocation>
        <location evidence="1 9">Cell membrane</location>
        <topology evidence="1 9">Multi-pass membrane protein</topology>
    </subcellularLocation>
</comment>
<protein>
    <recommendedName>
        <fullName evidence="9">Protein-export membrane protein SecF</fullName>
    </recommendedName>
</protein>
<dbReference type="InterPro" id="IPR055344">
    <property type="entry name" value="SecD_SecF_C_bact"/>
</dbReference>
<feature type="transmembrane region" description="Helical" evidence="9">
    <location>
        <begin position="196"/>
        <end position="217"/>
    </location>
</feature>
<accession>A0A917V6E2</accession>
<comment type="caution">
    <text evidence="11">The sequence shown here is derived from an EMBL/GenBank/DDBJ whole genome shotgun (WGS) entry which is preliminary data.</text>
</comment>
<dbReference type="InterPro" id="IPR048634">
    <property type="entry name" value="SecD_SecF_C"/>
</dbReference>